<dbReference type="InterPro" id="IPR011059">
    <property type="entry name" value="Metal-dep_hydrolase_composite"/>
</dbReference>
<dbReference type="EMBL" id="JAPVOI010000004">
    <property type="protein sequence ID" value="MCZ4091354.1"/>
    <property type="molecule type" value="Genomic_DNA"/>
</dbReference>
<dbReference type="InterPro" id="IPR032466">
    <property type="entry name" value="Metal_Hydrolase"/>
</dbReference>
<evidence type="ECO:0000256" key="2">
    <source>
        <dbReference type="ARBA" id="ARBA00022801"/>
    </source>
</evidence>
<sequence>MEQPDILLRNVTAVTVDNERRVIDRAWLAIAGDRIAGIGSEADEPPRDAREIIDGSGMIAMPGLIDCHSHAGHGLVRAAGCGDVDRWFEVCEAIYARASTADFWRAEARLALLERLQGGVTTAMTLLGGGADIMRTDDPTFGDAHCTATAEAGLRTILAVGPTRPPFPRSYRRYENNDGRDVAISFERQLEVCEDLIDRWNDVLDRRTGVALAMPVYYAADVVDGSAHREVKDMGDAVMALRERKKVLFTQDGHRDGSIALARDLGVLGSFALLGHSVDLTPADFEALAQTGASIIHNPSAIMSIYGRCPVPELIDAGIVVCLGSDAAAPDRGYDMFRHMSQCMHYHRRHFRDPSYLPPGKTIEMATIDAARALGLESELGSLETGKKADIVLIDMRKPHLYPPGMPVTRLAHFANAADVDTVIVNGTVLMRGRRIEHLDTADILDSAAREQKLAFERAGVTGLLAEPASYWRSSRLVTQSH</sequence>
<dbReference type="Gene3D" id="2.30.40.10">
    <property type="entry name" value="Urease, subunit C, domain 1"/>
    <property type="match status" value="1"/>
</dbReference>
<dbReference type="Pfam" id="PF01979">
    <property type="entry name" value="Amidohydro_1"/>
    <property type="match status" value="1"/>
</dbReference>
<name>A0ABT4KHB7_9HYPH</name>
<evidence type="ECO:0000256" key="1">
    <source>
        <dbReference type="ARBA" id="ARBA00006745"/>
    </source>
</evidence>
<keyword evidence="2" id="KW-0378">Hydrolase</keyword>
<evidence type="ECO:0000313" key="5">
    <source>
        <dbReference type="Proteomes" id="UP001079430"/>
    </source>
</evidence>
<evidence type="ECO:0000313" key="4">
    <source>
        <dbReference type="EMBL" id="MCZ4091354.1"/>
    </source>
</evidence>
<dbReference type="SUPFAM" id="SSF51556">
    <property type="entry name" value="Metallo-dependent hydrolases"/>
    <property type="match status" value="1"/>
</dbReference>
<dbReference type="InterPro" id="IPR006680">
    <property type="entry name" value="Amidohydro-rel"/>
</dbReference>
<organism evidence="4 5">
    <name type="scientific">Sinorhizobium psoraleae</name>
    <dbReference type="NCBI Taxonomy" id="520838"/>
    <lineage>
        <taxon>Bacteria</taxon>
        <taxon>Pseudomonadati</taxon>
        <taxon>Pseudomonadota</taxon>
        <taxon>Alphaproteobacteria</taxon>
        <taxon>Hyphomicrobiales</taxon>
        <taxon>Rhizobiaceae</taxon>
        <taxon>Sinorhizobium/Ensifer group</taxon>
        <taxon>Sinorhizobium</taxon>
    </lineage>
</organism>
<feature type="domain" description="Amidohydrolase-related" evidence="3">
    <location>
        <begin position="59"/>
        <end position="429"/>
    </location>
</feature>
<dbReference type="PANTHER" id="PTHR43794">
    <property type="entry name" value="AMINOHYDROLASE SSNA-RELATED"/>
    <property type="match status" value="1"/>
</dbReference>
<reference evidence="4" key="1">
    <citation type="submission" date="2022-10" db="EMBL/GenBank/DDBJ databases">
        <title>Whole genome sequencing of three plant growth promoting bacteria isolated from Vachellia tortilis subsp. raddiana in Morocco.</title>
        <authorList>
            <person name="Hnini M."/>
            <person name="Zouagui R."/>
            <person name="Zouagui H."/>
            <person name="Chemao Elfihri M.-W."/>
            <person name="Ibrahimi A."/>
            <person name="Sbabou L."/>
            <person name="Aurag J."/>
        </authorList>
    </citation>
    <scope>NUCLEOTIDE SEQUENCE</scope>
    <source>
        <strain evidence="4">LMR678</strain>
    </source>
</reference>
<dbReference type="Proteomes" id="UP001079430">
    <property type="component" value="Unassembled WGS sequence"/>
</dbReference>
<dbReference type="InterPro" id="IPR050287">
    <property type="entry name" value="MTA/SAH_deaminase"/>
</dbReference>
<keyword evidence="5" id="KW-1185">Reference proteome</keyword>
<gene>
    <name evidence="4" type="ORF">O3W52_15145</name>
</gene>
<evidence type="ECO:0000259" key="3">
    <source>
        <dbReference type="Pfam" id="PF01979"/>
    </source>
</evidence>
<protein>
    <submittedName>
        <fullName evidence="4">Amidohydrolase family protein</fullName>
    </submittedName>
</protein>
<dbReference type="SUPFAM" id="SSF51338">
    <property type="entry name" value="Composite domain of metallo-dependent hydrolases"/>
    <property type="match status" value="1"/>
</dbReference>
<accession>A0ABT4KHB7</accession>
<comment type="similarity">
    <text evidence="1">Belongs to the metallo-dependent hydrolases superfamily. ATZ/TRZ family.</text>
</comment>
<dbReference type="Gene3D" id="3.20.20.140">
    <property type="entry name" value="Metal-dependent hydrolases"/>
    <property type="match status" value="1"/>
</dbReference>
<dbReference type="RefSeq" id="WP_269281088.1">
    <property type="nucleotide sequence ID" value="NZ_JAPVOI010000004.1"/>
</dbReference>
<comment type="caution">
    <text evidence="4">The sequence shown here is derived from an EMBL/GenBank/DDBJ whole genome shotgun (WGS) entry which is preliminary data.</text>
</comment>
<proteinExistence type="inferred from homology"/>
<dbReference type="PANTHER" id="PTHR43794:SF11">
    <property type="entry name" value="AMIDOHYDROLASE-RELATED DOMAIN-CONTAINING PROTEIN"/>
    <property type="match status" value="1"/>
</dbReference>